<reference evidence="1" key="1">
    <citation type="journal article" date="2014" name="Front. Microbiol.">
        <title>High frequency of phylogenetically diverse reductive dehalogenase-homologous genes in deep subseafloor sedimentary metagenomes.</title>
        <authorList>
            <person name="Kawai M."/>
            <person name="Futagami T."/>
            <person name="Toyoda A."/>
            <person name="Takaki Y."/>
            <person name="Nishi S."/>
            <person name="Hori S."/>
            <person name="Arai W."/>
            <person name="Tsubouchi T."/>
            <person name="Morono Y."/>
            <person name="Uchiyama I."/>
            <person name="Ito T."/>
            <person name="Fujiyama A."/>
            <person name="Inagaki F."/>
            <person name="Takami H."/>
        </authorList>
    </citation>
    <scope>NUCLEOTIDE SEQUENCE</scope>
    <source>
        <strain evidence="1">Expedition CK06-06</strain>
    </source>
</reference>
<dbReference type="EMBL" id="BARU01021838">
    <property type="protein sequence ID" value="GAH49892.1"/>
    <property type="molecule type" value="Genomic_DNA"/>
</dbReference>
<sequence>MAGSKGNSLIKKKENIEGGKIMSASEEGRGNWVFGLIILA</sequence>
<organism evidence="1">
    <name type="scientific">marine sediment metagenome</name>
    <dbReference type="NCBI Taxonomy" id="412755"/>
    <lineage>
        <taxon>unclassified sequences</taxon>
        <taxon>metagenomes</taxon>
        <taxon>ecological metagenomes</taxon>
    </lineage>
</organism>
<feature type="non-terminal residue" evidence="1">
    <location>
        <position position="40"/>
    </location>
</feature>
<name>X1FY16_9ZZZZ</name>
<proteinExistence type="predicted"/>
<evidence type="ECO:0000313" key="1">
    <source>
        <dbReference type="EMBL" id="GAH49892.1"/>
    </source>
</evidence>
<dbReference type="AlphaFoldDB" id="X1FY16"/>
<protein>
    <submittedName>
        <fullName evidence="1">Uncharacterized protein</fullName>
    </submittedName>
</protein>
<comment type="caution">
    <text evidence="1">The sequence shown here is derived from an EMBL/GenBank/DDBJ whole genome shotgun (WGS) entry which is preliminary data.</text>
</comment>
<gene>
    <name evidence="1" type="ORF">S03H2_35668</name>
</gene>
<accession>X1FY16</accession>